<keyword evidence="2" id="KW-1185">Reference proteome</keyword>
<evidence type="ECO:0000313" key="2">
    <source>
        <dbReference type="Proteomes" id="UP000094291"/>
    </source>
</evidence>
<accession>A0A1E2V7W8</accession>
<name>A0A1E2V7W8_9GAMM</name>
<comment type="caution">
    <text evidence="1">The sequence shown here is derived from an EMBL/GenBank/DDBJ whole genome shotgun (WGS) entry which is preliminary data.</text>
</comment>
<dbReference type="AlphaFoldDB" id="A0A1E2V7W8"/>
<dbReference type="RefSeq" id="WP_068997505.1">
    <property type="nucleotide sequence ID" value="NZ_MDTQ01000001.1"/>
</dbReference>
<sequence>MYGSRRRRSRGDAVEGGFALAAQLAGAGAAVGEGGLVLGQGDGFVVTVGMVQFELSVFGVRQGREFVGLLGRAGEAFHGAEEFHFARDGVWQV</sequence>
<dbReference type="EMBL" id="MDTQ01000001">
    <property type="protein sequence ID" value="ODC03110.1"/>
    <property type="molecule type" value="Genomic_DNA"/>
</dbReference>
<dbReference type="STRING" id="197479.BFW38_05680"/>
<reference evidence="1 2" key="1">
    <citation type="submission" date="2016-08" db="EMBL/GenBank/DDBJ databases">
        <authorList>
            <person name="Seilhamer J.J."/>
        </authorList>
    </citation>
    <scope>NUCLEOTIDE SEQUENCE [LARGE SCALE GENOMIC DNA]</scope>
    <source>
        <strain evidence="1 2">PH27A</strain>
    </source>
</reference>
<dbReference type="Proteomes" id="UP000094291">
    <property type="component" value="Unassembled WGS sequence"/>
</dbReference>
<gene>
    <name evidence="1" type="ORF">BFW38_05680</name>
</gene>
<protein>
    <submittedName>
        <fullName evidence="1">Uncharacterized protein</fullName>
    </submittedName>
</protein>
<proteinExistence type="predicted"/>
<evidence type="ECO:0000313" key="1">
    <source>
        <dbReference type="EMBL" id="ODC03110.1"/>
    </source>
</evidence>
<organism evidence="1 2">
    <name type="scientific">Terasakiispira papahanaumokuakeensis</name>
    <dbReference type="NCBI Taxonomy" id="197479"/>
    <lineage>
        <taxon>Bacteria</taxon>
        <taxon>Pseudomonadati</taxon>
        <taxon>Pseudomonadota</taxon>
        <taxon>Gammaproteobacteria</taxon>
        <taxon>Oceanospirillales</taxon>
        <taxon>Terasakiispira</taxon>
    </lineage>
</organism>